<dbReference type="InterPro" id="IPR005467">
    <property type="entry name" value="His_kinase_dom"/>
</dbReference>
<dbReference type="EC" id="2.7.13.3" evidence="3"/>
<keyword evidence="14" id="KW-1185">Reference proteome</keyword>
<evidence type="ECO:0000256" key="3">
    <source>
        <dbReference type="ARBA" id="ARBA00012438"/>
    </source>
</evidence>
<keyword evidence="10 11" id="KW-0472">Membrane</keyword>
<dbReference type="SUPFAM" id="SSF55874">
    <property type="entry name" value="ATPase domain of HSP90 chaperone/DNA topoisomerase II/histidine kinase"/>
    <property type="match status" value="1"/>
</dbReference>
<evidence type="ECO:0000256" key="2">
    <source>
        <dbReference type="ARBA" id="ARBA00004141"/>
    </source>
</evidence>
<dbReference type="Proteomes" id="UP001233360">
    <property type="component" value="Unassembled WGS sequence"/>
</dbReference>
<comment type="caution">
    <text evidence="13">The sequence shown here is derived from an EMBL/GenBank/DDBJ whole genome shotgun (WGS) entry which is preliminary data.</text>
</comment>
<accession>A0ABU0V152</accession>
<evidence type="ECO:0000256" key="4">
    <source>
        <dbReference type="ARBA" id="ARBA00022553"/>
    </source>
</evidence>
<dbReference type="PANTHER" id="PTHR45436:SF15">
    <property type="entry name" value="SENSOR HISTIDINE KINASE CUSS"/>
    <property type="match status" value="1"/>
</dbReference>
<dbReference type="InterPro" id="IPR004358">
    <property type="entry name" value="Sig_transdc_His_kin-like_C"/>
</dbReference>
<dbReference type="SMART" id="SM00387">
    <property type="entry name" value="HATPase_c"/>
    <property type="match status" value="1"/>
</dbReference>
<dbReference type="SUPFAM" id="SSF47384">
    <property type="entry name" value="Homodimeric domain of signal transducing histidine kinase"/>
    <property type="match status" value="1"/>
</dbReference>
<evidence type="ECO:0000256" key="11">
    <source>
        <dbReference type="SAM" id="Phobius"/>
    </source>
</evidence>
<evidence type="ECO:0000256" key="7">
    <source>
        <dbReference type="ARBA" id="ARBA00022777"/>
    </source>
</evidence>
<feature type="transmembrane region" description="Helical" evidence="11">
    <location>
        <begin position="16"/>
        <end position="36"/>
    </location>
</feature>
<evidence type="ECO:0000256" key="6">
    <source>
        <dbReference type="ARBA" id="ARBA00022692"/>
    </source>
</evidence>
<name>A0ABU0V152_ACIBI</name>
<dbReference type="Gene3D" id="1.10.287.130">
    <property type="match status" value="1"/>
</dbReference>
<proteinExistence type="predicted"/>
<evidence type="ECO:0000256" key="9">
    <source>
        <dbReference type="ARBA" id="ARBA00023012"/>
    </source>
</evidence>
<dbReference type="InterPro" id="IPR050428">
    <property type="entry name" value="TCS_sensor_his_kinase"/>
</dbReference>
<evidence type="ECO:0000256" key="8">
    <source>
        <dbReference type="ARBA" id="ARBA00022989"/>
    </source>
</evidence>
<gene>
    <name evidence="13" type="ORF">QE380_003465</name>
</gene>
<dbReference type="Gene3D" id="3.30.565.10">
    <property type="entry name" value="Histidine kinase-like ATPase, C-terminal domain"/>
    <property type="match status" value="1"/>
</dbReference>
<keyword evidence="8 11" id="KW-1133">Transmembrane helix</keyword>
<dbReference type="Pfam" id="PF00512">
    <property type="entry name" value="HisKA"/>
    <property type="match status" value="1"/>
</dbReference>
<organism evidence="13 14">
    <name type="scientific">Acinetobacter baylyi</name>
    <dbReference type="NCBI Taxonomy" id="202950"/>
    <lineage>
        <taxon>Bacteria</taxon>
        <taxon>Pseudomonadati</taxon>
        <taxon>Pseudomonadota</taxon>
        <taxon>Gammaproteobacteria</taxon>
        <taxon>Moraxellales</taxon>
        <taxon>Moraxellaceae</taxon>
        <taxon>Acinetobacter</taxon>
    </lineage>
</organism>
<keyword evidence="7 13" id="KW-0418">Kinase</keyword>
<feature type="transmembrane region" description="Helical" evidence="11">
    <location>
        <begin position="146"/>
        <end position="164"/>
    </location>
</feature>
<feature type="domain" description="Histidine kinase" evidence="12">
    <location>
        <begin position="230"/>
        <end position="445"/>
    </location>
</feature>
<dbReference type="PRINTS" id="PR00344">
    <property type="entry name" value="BCTRLSENSOR"/>
</dbReference>
<comment type="subcellular location">
    <subcellularLocation>
        <location evidence="2">Membrane</location>
        <topology evidence="2">Multi-pass membrane protein</topology>
    </subcellularLocation>
</comment>
<dbReference type="InterPro" id="IPR003594">
    <property type="entry name" value="HATPase_dom"/>
</dbReference>
<protein>
    <recommendedName>
        <fullName evidence="3">histidine kinase</fullName>
        <ecNumber evidence="3">2.7.13.3</ecNumber>
    </recommendedName>
</protein>
<keyword evidence="5 13" id="KW-0808">Transferase</keyword>
<evidence type="ECO:0000259" key="12">
    <source>
        <dbReference type="PROSITE" id="PS50109"/>
    </source>
</evidence>
<evidence type="ECO:0000256" key="5">
    <source>
        <dbReference type="ARBA" id="ARBA00022679"/>
    </source>
</evidence>
<evidence type="ECO:0000313" key="14">
    <source>
        <dbReference type="Proteomes" id="UP001233360"/>
    </source>
</evidence>
<dbReference type="CDD" id="cd00082">
    <property type="entry name" value="HisKA"/>
    <property type="match status" value="1"/>
</dbReference>
<dbReference type="PANTHER" id="PTHR45436">
    <property type="entry name" value="SENSOR HISTIDINE KINASE YKOH"/>
    <property type="match status" value="1"/>
</dbReference>
<keyword evidence="6 11" id="KW-0812">Transmembrane</keyword>
<dbReference type="GO" id="GO:0004673">
    <property type="term" value="F:protein histidine kinase activity"/>
    <property type="evidence" value="ECO:0007669"/>
    <property type="project" value="UniProtKB-EC"/>
</dbReference>
<dbReference type="InterPro" id="IPR036890">
    <property type="entry name" value="HATPase_C_sf"/>
</dbReference>
<reference evidence="13 14" key="1">
    <citation type="submission" date="2023-07" db="EMBL/GenBank/DDBJ databases">
        <title>Functional and genomic diversity of the sorghum phyllosphere microbiome.</title>
        <authorList>
            <person name="Shade A."/>
        </authorList>
    </citation>
    <scope>NUCLEOTIDE SEQUENCE [LARGE SCALE GENOMIC DNA]</scope>
    <source>
        <strain evidence="13 14">SORGH_AS_0887</strain>
    </source>
</reference>
<dbReference type="Pfam" id="PF02518">
    <property type="entry name" value="HATPase_c"/>
    <property type="match status" value="1"/>
</dbReference>
<dbReference type="InterPro" id="IPR036097">
    <property type="entry name" value="HisK_dim/P_sf"/>
</dbReference>
<dbReference type="PROSITE" id="PS50109">
    <property type="entry name" value="HIS_KIN"/>
    <property type="match status" value="1"/>
</dbReference>
<comment type="catalytic activity">
    <reaction evidence="1">
        <text>ATP + protein L-histidine = ADP + protein N-phospho-L-histidine.</text>
        <dbReference type="EC" id="2.7.13.3"/>
    </reaction>
</comment>
<evidence type="ECO:0000256" key="10">
    <source>
        <dbReference type="ARBA" id="ARBA00023136"/>
    </source>
</evidence>
<sequence>MTSSVSLQTRLVRGTLISSMVAGLIAFVLLIAITVIHTMDIQDQIMDEVSDLLLTSDAHIPSATDLNELTEEFDLQYSLDWKDKTLTYSDHHDDIAHTQHLEKGYGYFFHQGELWRSYEAEKNKSELKVMVIQPIKARFSEVFQSILWYAAGLIFLWLLQWGLLKWTVRRQLAPLHHLSHLIGEKTVDNLQPIPNEDLIFTELQPVISSLNQLLVRLERALSAEQRFTADASHELRSPLSAIQMRLELIKRKFADIDSLNADIDNIQIDVKRSTQILENLLLLARLDPSKANELPKKSIEMLDLISEVRTNLMPFAIQKNIVITSQYSQQNDVVNANQELIYSCIRNILENAIRYTPDHGQVFIHLLNQDAQLIVKIEDTGTGVEPEILPQLGQRFFRVLGTKQKGTGLGLSISQKILELHYGQLIFDQSKYGGLCVEIRLPVDQSVSD</sequence>
<keyword evidence="9" id="KW-0902">Two-component regulatory system</keyword>
<dbReference type="InterPro" id="IPR003661">
    <property type="entry name" value="HisK_dim/P_dom"/>
</dbReference>
<dbReference type="RefSeq" id="WP_307005185.1">
    <property type="nucleotide sequence ID" value="NZ_JAUTBK010000002.1"/>
</dbReference>
<keyword evidence="4" id="KW-0597">Phosphoprotein</keyword>
<dbReference type="SMART" id="SM00388">
    <property type="entry name" value="HisKA"/>
    <property type="match status" value="1"/>
</dbReference>
<dbReference type="EMBL" id="JAUTBK010000002">
    <property type="protein sequence ID" value="MDQ1210542.1"/>
    <property type="molecule type" value="Genomic_DNA"/>
</dbReference>
<evidence type="ECO:0000256" key="1">
    <source>
        <dbReference type="ARBA" id="ARBA00000085"/>
    </source>
</evidence>
<evidence type="ECO:0000313" key="13">
    <source>
        <dbReference type="EMBL" id="MDQ1210542.1"/>
    </source>
</evidence>